<gene>
    <name evidence="2" type="ORF">Aau02nite_60290</name>
</gene>
<protein>
    <recommendedName>
        <fullName evidence="1">DUF4253 domain-containing protein</fullName>
    </recommendedName>
</protein>
<reference evidence="2" key="1">
    <citation type="submission" date="2021-03" db="EMBL/GenBank/DDBJ databases">
        <title>Whole genome shotgun sequence of Actinoplanes auranticolor NBRC 12245.</title>
        <authorList>
            <person name="Komaki H."/>
            <person name="Tamura T."/>
        </authorList>
    </citation>
    <scope>NUCLEOTIDE SEQUENCE</scope>
    <source>
        <strain evidence="2">NBRC 12245</strain>
    </source>
</reference>
<sequence length="260" mass="28679">MFRRDDDQPRLENDPAGGAWQSAQGLLWVSRSPVQPGWWSTAHAQRARSGWWPLFLHGLRQEVPLRPWESGELTPRLVTSDPGDHDPAVLLREWFEGQIPLDEEMAEMREIVAPFVDGWPGLAGSGGAADADGHAAELAELLVDFDRVTGARLGLVRAARSADVPALIGWTGAVNHESDTARLSAVLRSWEDRFGVRLLALGFDTMILSVAAPPGDLEQARLVAAEHLAFCPDNISQGTESLEDYAVELIDAAQWEFWWD</sequence>
<evidence type="ECO:0000259" key="1">
    <source>
        <dbReference type="Pfam" id="PF14062"/>
    </source>
</evidence>
<evidence type="ECO:0000313" key="2">
    <source>
        <dbReference type="EMBL" id="GIM74298.1"/>
    </source>
</evidence>
<name>A0A919SP72_9ACTN</name>
<dbReference type="Proteomes" id="UP000681340">
    <property type="component" value="Unassembled WGS sequence"/>
</dbReference>
<proteinExistence type="predicted"/>
<accession>A0A919SP72</accession>
<evidence type="ECO:0000313" key="3">
    <source>
        <dbReference type="Proteomes" id="UP000681340"/>
    </source>
</evidence>
<dbReference type="RefSeq" id="WP_212991931.1">
    <property type="nucleotide sequence ID" value="NZ_BAABEA010000026.1"/>
</dbReference>
<dbReference type="Pfam" id="PF14062">
    <property type="entry name" value="DUF4253"/>
    <property type="match status" value="1"/>
</dbReference>
<dbReference type="InterPro" id="IPR025349">
    <property type="entry name" value="DUF4253"/>
</dbReference>
<keyword evidence="3" id="KW-1185">Reference proteome</keyword>
<dbReference type="EMBL" id="BOQL01000049">
    <property type="protein sequence ID" value="GIM74298.1"/>
    <property type="molecule type" value="Genomic_DNA"/>
</dbReference>
<organism evidence="2 3">
    <name type="scientific">Actinoplanes auranticolor</name>
    <dbReference type="NCBI Taxonomy" id="47988"/>
    <lineage>
        <taxon>Bacteria</taxon>
        <taxon>Bacillati</taxon>
        <taxon>Actinomycetota</taxon>
        <taxon>Actinomycetes</taxon>
        <taxon>Micromonosporales</taxon>
        <taxon>Micromonosporaceae</taxon>
        <taxon>Actinoplanes</taxon>
    </lineage>
</organism>
<comment type="caution">
    <text evidence="2">The sequence shown here is derived from an EMBL/GenBank/DDBJ whole genome shotgun (WGS) entry which is preliminary data.</text>
</comment>
<feature type="domain" description="DUF4253" evidence="1">
    <location>
        <begin position="152"/>
        <end position="260"/>
    </location>
</feature>
<dbReference type="AlphaFoldDB" id="A0A919SP72"/>